<gene>
    <name evidence="2" type="ORF">DDT42_01501</name>
</gene>
<dbReference type="AlphaFoldDB" id="A0A9E2BIQ7"/>
<evidence type="ECO:0000256" key="1">
    <source>
        <dbReference type="SAM" id="Phobius"/>
    </source>
</evidence>
<comment type="caution">
    <text evidence="2">The sequence shown here is derived from an EMBL/GenBank/DDBJ whole genome shotgun (WGS) entry which is preliminary data.</text>
</comment>
<evidence type="ECO:0000313" key="3">
    <source>
        <dbReference type="Proteomes" id="UP000811545"/>
    </source>
</evidence>
<dbReference type="Proteomes" id="UP000811545">
    <property type="component" value="Unassembled WGS sequence"/>
</dbReference>
<feature type="transmembrane region" description="Helical" evidence="1">
    <location>
        <begin position="31"/>
        <end position="49"/>
    </location>
</feature>
<keyword evidence="1" id="KW-0812">Transmembrane</keyword>
<evidence type="ECO:0000313" key="2">
    <source>
        <dbReference type="EMBL" id="MBT9145627.1"/>
    </source>
</evidence>
<reference evidence="2 3" key="1">
    <citation type="journal article" date="2021" name="bioRxiv">
        <title>Unique metabolic strategies in Hadean analogues reveal hints for primordial physiology.</title>
        <authorList>
            <person name="Nobu M.K."/>
            <person name="Nakai R."/>
            <person name="Tamazawa S."/>
            <person name="Mori H."/>
            <person name="Toyoda A."/>
            <person name="Ijiri A."/>
            <person name="Suzuki S."/>
            <person name="Kurokawa K."/>
            <person name="Kamagata Y."/>
            <person name="Tamaki H."/>
        </authorList>
    </citation>
    <scope>NUCLEOTIDE SEQUENCE [LARGE SCALE GENOMIC DNA]</scope>
    <source>
        <strain evidence="2">BS525</strain>
    </source>
</reference>
<accession>A0A9E2BIQ7</accession>
<dbReference type="EMBL" id="QLTW01000132">
    <property type="protein sequence ID" value="MBT9145627.1"/>
    <property type="molecule type" value="Genomic_DNA"/>
</dbReference>
<keyword evidence="1" id="KW-1133">Transmembrane helix</keyword>
<sequence>MFIAFLITAGLMFVSLFIFVVATYSGFFLPLVDYIIVAGVIVFIVGYILEEIKCFKERRKGG</sequence>
<proteinExistence type="predicted"/>
<feature type="transmembrane region" description="Helical" evidence="1">
    <location>
        <begin position="5"/>
        <end position="25"/>
    </location>
</feature>
<protein>
    <submittedName>
        <fullName evidence="2">Uncharacterized protein</fullName>
    </submittedName>
</protein>
<organism evidence="2 3">
    <name type="scientific">Psychracetigena formicireducens</name>
    <dbReference type="NCBI Taxonomy" id="2986056"/>
    <lineage>
        <taxon>Bacteria</taxon>
        <taxon>Bacillati</taxon>
        <taxon>Candidatus Lithacetigenota</taxon>
        <taxon>Candidatus Psychracetigena</taxon>
    </lineage>
</organism>
<keyword evidence="1" id="KW-0472">Membrane</keyword>
<name>A0A9E2BIQ7_PSYF1</name>